<evidence type="ECO:0000313" key="2">
    <source>
        <dbReference type="Proteomes" id="UP000003340"/>
    </source>
</evidence>
<keyword evidence="2" id="KW-1185">Reference proteome</keyword>
<dbReference type="HOGENOM" id="CLU_2104747_0_0_9"/>
<name>C0EIU9_9FIRM</name>
<evidence type="ECO:0000313" key="1">
    <source>
        <dbReference type="EMBL" id="EEG28610.1"/>
    </source>
</evidence>
<gene>
    <name evidence="1" type="ORF">CLOSTMETH_03794</name>
</gene>
<sequence>MFPCLIFLYLMLYLLLFRILPRCTHIISSAPNFPYHEAALSLQLSHKTCYRILKRNLSLHVYMIWTHCLFYDYHLLPVTQRSQYFHYFSSFFSVESLSSNLRCKHYVIFDIPTRV</sequence>
<accession>C0EIU9</accession>
<comment type="caution">
    <text evidence="1">The sequence shown here is derived from an EMBL/GenBank/DDBJ whole genome shotgun (WGS) entry which is preliminary data.</text>
</comment>
<dbReference type="EMBL" id="ACEC01000130">
    <property type="protein sequence ID" value="EEG28610.1"/>
    <property type="molecule type" value="Genomic_DNA"/>
</dbReference>
<protein>
    <submittedName>
        <fullName evidence="1">Uncharacterized protein</fullName>
    </submittedName>
</protein>
<organism evidence="1 2">
    <name type="scientific">[Clostridium] methylpentosum DSM 5476</name>
    <dbReference type="NCBI Taxonomy" id="537013"/>
    <lineage>
        <taxon>Bacteria</taxon>
        <taxon>Bacillati</taxon>
        <taxon>Bacillota</taxon>
        <taxon>Clostridia</taxon>
        <taxon>Eubacteriales</taxon>
        <taxon>Oscillospiraceae</taxon>
        <taxon>Oscillospiraceae incertae sedis</taxon>
    </lineage>
</organism>
<reference evidence="1 2" key="1">
    <citation type="submission" date="2009-01" db="EMBL/GenBank/DDBJ databases">
        <authorList>
            <person name="Fulton L."/>
            <person name="Clifton S."/>
            <person name="Fulton B."/>
            <person name="Xu J."/>
            <person name="Minx P."/>
            <person name="Pepin K.H."/>
            <person name="Johnson M."/>
            <person name="Bhonagiri V."/>
            <person name="Nash W.E."/>
            <person name="Mardis E.R."/>
            <person name="Wilson R.K."/>
        </authorList>
    </citation>
    <scope>NUCLEOTIDE SEQUENCE [LARGE SCALE GENOMIC DNA]</scope>
    <source>
        <strain evidence="1 2">DSM 5476</strain>
    </source>
</reference>
<proteinExistence type="predicted"/>
<dbReference type="AlphaFoldDB" id="C0EIU9"/>
<reference evidence="1 2" key="2">
    <citation type="submission" date="2009-02" db="EMBL/GenBank/DDBJ databases">
        <title>Draft genome sequence of Clostridium methylpentosum (DSM 5476).</title>
        <authorList>
            <person name="Sudarsanam P."/>
            <person name="Ley R."/>
            <person name="Guruge J."/>
            <person name="Turnbaugh P.J."/>
            <person name="Mahowald M."/>
            <person name="Liep D."/>
            <person name="Gordon J."/>
        </authorList>
    </citation>
    <scope>NUCLEOTIDE SEQUENCE [LARGE SCALE GENOMIC DNA]</scope>
    <source>
        <strain evidence="1 2">DSM 5476</strain>
    </source>
</reference>
<dbReference type="Proteomes" id="UP000003340">
    <property type="component" value="Unassembled WGS sequence"/>
</dbReference>